<reference evidence="1" key="1">
    <citation type="submission" date="2023-10" db="EMBL/GenBank/DDBJ databases">
        <authorList>
            <person name="Hackl T."/>
        </authorList>
    </citation>
    <scope>NUCLEOTIDE SEQUENCE</scope>
</reference>
<dbReference type="Gene3D" id="3.40.50.150">
    <property type="entry name" value="Vaccinia Virus protein VP39"/>
    <property type="match status" value="2"/>
</dbReference>
<comment type="caution">
    <text evidence="1">The sequence shown here is derived from an EMBL/GenBank/DDBJ whole genome shotgun (WGS) entry which is preliminary data.</text>
</comment>
<sequence>MATSPSHSIRVSSAPRIASYSLQDQDHPEIELAQAEHRIRLGNTTAVLAEAIGPSGHIDAVDPGAPDYGSPFTLAQAQAYMSSSSDVAVLSHCIWYFASEQVLEQILKSLKGRVKRVCIAEYALYATEKAAIPHALAVLARGSLESCKAESSENVRSPLSPRAITDIAKRSGWAPAQEDSVVPAVGLLDGSWEVGTVVSPRFLRDLEVTVPNARMRLMIASARDAAMAAVDALDGAQVQTMDVWAAVFSQST</sequence>
<proteinExistence type="predicted"/>
<dbReference type="EMBL" id="CAUWAG010000008">
    <property type="protein sequence ID" value="CAJ2506317.1"/>
    <property type="molecule type" value="Genomic_DNA"/>
</dbReference>
<name>A0AAI8YIU1_9PEZI</name>
<evidence type="ECO:0000313" key="2">
    <source>
        <dbReference type="Proteomes" id="UP001295740"/>
    </source>
</evidence>
<keyword evidence="2" id="KW-1185">Reference proteome</keyword>
<evidence type="ECO:0000313" key="1">
    <source>
        <dbReference type="EMBL" id="CAJ2506317.1"/>
    </source>
</evidence>
<dbReference type="Proteomes" id="UP001295740">
    <property type="component" value="Unassembled WGS sequence"/>
</dbReference>
<protein>
    <submittedName>
        <fullName evidence="1">Uu.00g004470.m01.CDS01</fullName>
    </submittedName>
</protein>
<gene>
    <name evidence="1" type="ORF">KHLLAP_LOCUS6785</name>
</gene>
<organism evidence="1 2">
    <name type="scientific">Anthostomella pinea</name>
    <dbReference type="NCBI Taxonomy" id="933095"/>
    <lineage>
        <taxon>Eukaryota</taxon>
        <taxon>Fungi</taxon>
        <taxon>Dikarya</taxon>
        <taxon>Ascomycota</taxon>
        <taxon>Pezizomycotina</taxon>
        <taxon>Sordariomycetes</taxon>
        <taxon>Xylariomycetidae</taxon>
        <taxon>Xylariales</taxon>
        <taxon>Xylariaceae</taxon>
        <taxon>Anthostomella</taxon>
    </lineage>
</organism>
<dbReference type="InterPro" id="IPR029063">
    <property type="entry name" value="SAM-dependent_MTases_sf"/>
</dbReference>
<dbReference type="AlphaFoldDB" id="A0AAI8YIU1"/>
<accession>A0AAI8YIU1</accession>